<name>A0A8C9UHX2_SERCA</name>
<accession>A0A8C9UHX2</accession>
<evidence type="ECO:0000313" key="2">
    <source>
        <dbReference type="Proteomes" id="UP000694409"/>
    </source>
</evidence>
<proteinExistence type="predicted"/>
<evidence type="ECO:0000313" key="1">
    <source>
        <dbReference type="Ensembl" id="ENSSCAP00000023045.1"/>
    </source>
</evidence>
<dbReference type="AlphaFoldDB" id="A0A8C9UHX2"/>
<dbReference type="GeneTree" id="ENSGT01030000235534"/>
<protein>
    <submittedName>
        <fullName evidence="1">Uncharacterized protein</fullName>
    </submittedName>
</protein>
<dbReference type="Ensembl" id="ENSSCAT00000025668.1">
    <property type="protein sequence ID" value="ENSSCAP00000023045.1"/>
    <property type="gene ID" value="ENSSCAG00000016532.1"/>
</dbReference>
<reference evidence="1" key="2">
    <citation type="submission" date="2025-09" db="UniProtKB">
        <authorList>
            <consortium name="Ensembl"/>
        </authorList>
    </citation>
    <scope>IDENTIFICATION</scope>
</reference>
<keyword evidence="2" id="KW-1185">Reference proteome</keyword>
<organism evidence="1 2">
    <name type="scientific">Serinus canaria</name>
    <name type="common">Island canary</name>
    <name type="synonym">Fringilla canaria</name>
    <dbReference type="NCBI Taxonomy" id="9135"/>
    <lineage>
        <taxon>Eukaryota</taxon>
        <taxon>Metazoa</taxon>
        <taxon>Chordata</taxon>
        <taxon>Craniata</taxon>
        <taxon>Vertebrata</taxon>
        <taxon>Euteleostomi</taxon>
        <taxon>Archelosauria</taxon>
        <taxon>Archosauria</taxon>
        <taxon>Dinosauria</taxon>
        <taxon>Saurischia</taxon>
        <taxon>Theropoda</taxon>
        <taxon>Coelurosauria</taxon>
        <taxon>Aves</taxon>
        <taxon>Neognathae</taxon>
        <taxon>Neoaves</taxon>
        <taxon>Telluraves</taxon>
        <taxon>Australaves</taxon>
        <taxon>Passeriformes</taxon>
        <taxon>Passeroidea</taxon>
        <taxon>Fringillidae</taxon>
        <taxon>Carduelinae</taxon>
        <taxon>Serinus</taxon>
    </lineage>
</organism>
<sequence>MPLYPGVPQGASLLPRIPHQPPPACPSWGWVLGRWHGRCPAYHAVFSLENLIPGTRPIRRTTMRRRLLPVRTLTALLIVMFSRLTLFTSVILSPTQSPACSTGDTWLIWAPDLVLMPLFDIPSLNVSSTCSEPLGNRGRGA</sequence>
<dbReference type="Proteomes" id="UP000694409">
    <property type="component" value="Unassembled WGS sequence"/>
</dbReference>
<reference evidence="1" key="1">
    <citation type="submission" date="2025-08" db="UniProtKB">
        <authorList>
            <consortium name="Ensembl"/>
        </authorList>
    </citation>
    <scope>IDENTIFICATION</scope>
</reference>